<dbReference type="AlphaFoldDB" id="A0A0D2AKW8"/>
<gene>
    <name evidence="1" type="ORF">PV07_08798</name>
</gene>
<dbReference type="Proteomes" id="UP000054466">
    <property type="component" value="Unassembled WGS sequence"/>
</dbReference>
<evidence type="ECO:0000313" key="1">
    <source>
        <dbReference type="EMBL" id="KIW25632.1"/>
    </source>
</evidence>
<dbReference type="VEuPathDB" id="FungiDB:PV07_08798"/>
<dbReference type="EMBL" id="KN847044">
    <property type="protein sequence ID" value="KIW25632.1"/>
    <property type="molecule type" value="Genomic_DNA"/>
</dbReference>
<keyword evidence="2" id="KW-1185">Reference proteome</keyword>
<name>A0A0D2AKW8_9EURO</name>
<accession>A0A0D2AKW8</accession>
<sequence length="131" mass="14699">MVHQVALDALRWVNAQEMDIVDEIPEAPALFPPSFFLVTVVVEIGESRNSFSLSLNLRLQYGPCSCVDAVGRKEAGQCNQGFDHDHRSSWDAQLFSTQELQHNQERASIVAHKLLQTDGLQPWCETYLVAS</sequence>
<dbReference type="HOGENOM" id="CLU_1927369_0_0_1"/>
<dbReference type="RefSeq" id="XP_016245848.1">
    <property type="nucleotide sequence ID" value="XM_016395992.1"/>
</dbReference>
<organism evidence="1 2">
    <name type="scientific">Cladophialophora immunda</name>
    <dbReference type="NCBI Taxonomy" id="569365"/>
    <lineage>
        <taxon>Eukaryota</taxon>
        <taxon>Fungi</taxon>
        <taxon>Dikarya</taxon>
        <taxon>Ascomycota</taxon>
        <taxon>Pezizomycotina</taxon>
        <taxon>Eurotiomycetes</taxon>
        <taxon>Chaetothyriomycetidae</taxon>
        <taxon>Chaetothyriales</taxon>
        <taxon>Herpotrichiellaceae</taxon>
        <taxon>Cladophialophora</taxon>
    </lineage>
</organism>
<reference evidence="1 2" key="1">
    <citation type="submission" date="2015-01" db="EMBL/GenBank/DDBJ databases">
        <title>The Genome Sequence of Cladophialophora immunda CBS83496.</title>
        <authorList>
            <consortium name="The Broad Institute Genomics Platform"/>
            <person name="Cuomo C."/>
            <person name="de Hoog S."/>
            <person name="Gorbushina A."/>
            <person name="Stielow B."/>
            <person name="Teixiera M."/>
            <person name="Abouelleil A."/>
            <person name="Chapman S.B."/>
            <person name="Priest M."/>
            <person name="Young S.K."/>
            <person name="Wortman J."/>
            <person name="Nusbaum C."/>
            <person name="Birren B."/>
        </authorList>
    </citation>
    <scope>NUCLEOTIDE SEQUENCE [LARGE SCALE GENOMIC DNA]</scope>
    <source>
        <strain evidence="1 2">CBS 83496</strain>
    </source>
</reference>
<protein>
    <submittedName>
        <fullName evidence="1">Uncharacterized protein</fullName>
    </submittedName>
</protein>
<evidence type="ECO:0000313" key="2">
    <source>
        <dbReference type="Proteomes" id="UP000054466"/>
    </source>
</evidence>
<proteinExistence type="predicted"/>
<dbReference type="GeneID" id="27347992"/>